<proteinExistence type="predicted"/>
<feature type="domain" description="DAAF9 CobW C-like" evidence="1">
    <location>
        <begin position="88"/>
        <end position="154"/>
    </location>
</feature>
<name>L8Y990_TUPCH</name>
<accession>L8Y990</accession>
<dbReference type="AlphaFoldDB" id="L8Y990"/>
<sequence>MGRPSLDNDHGACCSALKPNCWFYSSGLVSNVVFTSHTTEQRHPLLLQLQNLIRAANPTAAFILAENGIVTRYEGKFDTGSVFPLMVQICVWFGRPLEKTRFVAKCKAIQSSIKPSPFSGNIYHILGKVKFSDSERIMEVCHNTLANSLSIVPVLEGPTPPPDSRSIAQDSSGQQECYLVFIGCSLKEDGVKDWLRQSAKQKPQRKALKTRGMLTQQEIRNIHAQALFLNERPVMDQFMNDYVEEANREIERYNRELEQQEYHDLFEQKP</sequence>
<keyword evidence="4" id="KW-1185">Reference proteome</keyword>
<organism evidence="3 4">
    <name type="scientific">Tupaia chinensis</name>
    <name type="common">Chinese tree shrew</name>
    <name type="synonym">Tupaia belangeri chinensis</name>
    <dbReference type="NCBI Taxonomy" id="246437"/>
    <lineage>
        <taxon>Eukaryota</taxon>
        <taxon>Metazoa</taxon>
        <taxon>Chordata</taxon>
        <taxon>Craniata</taxon>
        <taxon>Vertebrata</taxon>
        <taxon>Euteleostomi</taxon>
        <taxon>Mammalia</taxon>
        <taxon>Eutheria</taxon>
        <taxon>Euarchontoglires</taxon>
        <taxon>Scandentia</taxon>
        <taxon>Tupaiidae</taxon>
        <taxon>Tupaia</taxon>
    </lineage>
</organism>
<protein>
    <submittedName>
        <fullName evidence="3">Uncharacterized protein</fullName>
    </submittedName>
</protein>
<dbReference type="STRING" id="246437.L8Y990"/>
<dbReference type="InterPro" id="IPR040342">
    <property type="entry name" value="DNAAF9"/>
</dbReference>
<gene>
    <name evidence="3" type="ORF">TREES_T100018095</name>
</gene>
<dbReference type="Pfam" id="PF23319">
    <property type="entry name" value="CobW_C_DAAF9"/>
    <property type="match status" value="1"/>
</dbReference>
<dbReference type="PANTHER" id="PTHR33664:SF1">
    <property type="entry name" value="DYNEIN AXONEMAL ASSEMBLY FACTOR 9"/>
    <property type="match status" value="1"/>
</dbReference>
<evidence type="ECO:0000259" key="1">
    <source>
        <dbReference type="Pfam" id="PF23319"/>
    </source>
</evidence>
<reference evidence="4" key="2">
    <citation type="journal article" date="2013" name="Nat. Commun.">
        <title>Genome of the Chinese tree shrew.</title>
        <authorList>
            <person name="Fan Y."/>
            <person name="Huang Z.Y."/>
            <person name="Cao C.C."/>
            <person name="Chen C.S."/>
            <person name="Chen Y.X."/>
            <person name="Fan D.D."/>
            <person name="He J."/>
            <person name="Hou H.L."/>
            <person name="Hu L."/>
            <person name="Hu X.T."/>
            <person name="Jiang X.T."/>
            <person name="Lai R."/>
            <person name="Lang Y.S."/>
            <person name="Liang B."/>
            <person name="Liao S.G."/>
            <person name="Mu D."/>
            <person name="Ma Y.Y."/>
            <person name="Niu Y.Y."/>
            <person name="Sun X.Q."/>
            <person name="Xia J.Q."/>
            <person name="Xiao J."/>
            <person name="Xiong Z.Q."/>
            <person name="Xu L."/>
            <person name="Yang L."/>
            <person name="Zhang Y."/>
            <person name="Zhao W."/>
            <person name="Zhao X.D."/>
            <person name="Zheng Y.T."/>
            <person name="Zhou J.M."/>
            <person name="Zhu Y.B."/>
            <person name="Zhang G.J."/>
            <person name="Wang J."/>
            <person name="Yao Y.G."/>
        </authorList>
    </citation>
    <scope>NUCLEOTIDE SEQUENCE [LARGE SCALE GENOMIC DNA]</scope>
</reference>
<dbReference type="InParanoid" id="L8Y990"/>
<feature type="domain" description="DAAF9" evidence="2">
    <location>
        <begin position="25"/>
        <end position="74"/>
    </location>
</feature>
<dbReference type="InterPro" id="IPR057478">
    <property type="entry name" value="DAAF9_2"/>
</dbReference>
<dbReference type="InterPro" id="IPR056414">
    <property type="entry name" value="DAAF9_CobW_C"/>
</dbReference>
<dbReference type="PANTHER" id="PTHR33664">
    <property type="entry name" value="RCG26366"/>
    <property type="match status" value="1"/>
</dbReference>
<dbReference type="EMBL" id="KB364366">
    <property type="protein sequence ID" value="ELV12827.1"/>
    <property type="molecule type" value="Genomic_DNA"/>
</dbReference>
<evidence type="ECO:0000313" key="3">
    <source>
        <dbReference type="EMBL" id="ELV12827.1"/>
    </source>
</evidence>
<reference evidence="4" key="1">
    <citation type="submission" date="2012-07" db="EMBL/GenBank/DDBJ databases">
        <title>Genome of the Chinese tree shrew, a rising model animal genetically related to primates.</title>
        <authorList>
            <person name="Zhang G."/>
            <person name="Fan Y."/>
            <person name="Yao Y."/>
            <person name="Huang Z."/>
        </authorList>
    </citation>
    <scope>NUCLEOTIDE SEQUENCE [LARGE SCALE GENOMIC DNA]</scope>
</reference>
<dbReference type="Pfam" id="PF25204">
    <property type="entry name" value="DAAF9_2"/>
    <property type="match status" value="1"/>
</dbReference>
<evidence type="ECO:0000259" key="2">
    <source>
        <dbReference type="Pfam" id="PF25204"/>
    </source>
</evidence>
<evidence type="ECO:0000313" key="4">
    <source>
        <dbReference type="Proteomes" id="UP000011518"/>
    </source>
</evidence>
<dbReference type="Proteomes" id="UP000011518">
    <property type="component" value="Unassembled WGS sequence"/>
</dbReference>